<proteinExistence type="predicted"/>
<evidence type="ECO:0000313" key="2">
    <source>
        <dbReference type="EMBL" id="CAL0325979.1"/>
    </source>
</evidence>
<name>A0AAV1XWN7_LUPLU</name>
<sequence>MERITSPNIVPAIDEERENLVSQSQDMDIVEEASVDQVLVDDHALIQNNQSEAFEVLDHVPTTNALAVQESRLVGHLWADEEETETETENEVGNEIIEETSYTKK</sequence>
<organism evidence="2 3">
    <name type="scientific">Lupinus luteus</name>
    <name type="common">European yellow lupine</name>
    <dbReference type="NCBI Taxonomy" id="3873"/>
    <lineage>
        <taxon>Eukaryota</taxon>
        <taxon>Viridiplantae</taxon>
        <taxon>Streptophyta</taxon>
        <taxon>Embryophyta</taxon>
        <taxon>Tracheophyta</taxon>
        <taxon>Spermatophyta</taxon>
        <taxon>Magnoliopsida</taxon>
        <taxon>eudicotyledons</taxon>
        <taxon>Gunneridae</taxon>
        <taxon>Pentapetalae</taxon>
        <taxon>rosids</taxon>
        <taxon>fabids</taxon>
        <taxon>Fabales</taxon>
        <taxon>Fabaceae</taxon>
        <taxon>Papilionoideae</taxon>
        <taxon>50 kb inversion clade</taxon>
        <taxon>genistoids sensu lato</taxon>
        <taxon>core genistoids</taxon>
        <taxon>Genisteae</taxon>
        <taxon>Lupinus</taxon>
    </lineage>
</organism>
<feature type="region of interest" description="Disordered" evidence="1">
    <location>
        <begin position="81"/>
        <end position="105"/>
    </location>
</feature>
<reference evidence="2 3" key="1">
    <citation type="submission" date="2024-03" db="EMBL/GenBank/DDBJ databases">
        <authorList>
            <person name="Martinez-Hernandez J."/>
        </authorList>
    </citation>
    <scope>NUCLEOTIDE SEQUENCE [LARGE SCALE GENOMIC DNA]</scope>
</reference>
<comment type="caution">
    <text evidence="2">The sequence shown here is derived from an EMBL/GenBank/DDBJ whole genome shotgun (WGS) entry which is preliminary data.</text>
</comment>
<accession>A0AAV1XWN7</accession>
<dbReference type="Proteomes" id="UP001497480">
    <property type="component" value="Unassembled WGS sequence"/>
</dbReference>
<gene>
    <name evidence="2" type="ORF">LLUT_LOCUS27039</name>
</gene>
<feature type="compositionally biased region" description="Acidic residues" evidence="1">
    <location>
        <begin position="81"/>
        <end position="98"/>
    </location>
</feature>
<dbReference type="EMBL" id="CAXHTB010000019">
    <property type="protein sequence ID" value="CAL0325979.1"/>
    <property type="molecule type" value="Genomic_DNA"/>
</dbReference>
<evidence type="ECO:0000256" key="1">
    <source>
        <dbReference type="SAM" id="MobiDB-lite"/>
    </source>
</evidence>
<evidence type="ECO:0000313" key="3">
    <source>
        <dbReference type="Proteomes" id="UP001497480"/>
    </source>
</evidence>
<dbReference type="AlphaFoldDB" id="A0AAV1XWN7"/>
<protein>
    <submittedName>
        <fullName evidence="2">Uncharacterized protein</fullName>
    </submittedName>
</protein>
<keyword evidence="3" id="KW-1185">Reference proteome</keyword>